<dbReference type="PANTHER" id="PTHR46858:SF5">
    <property type="entry name" value="E3 UBIQUITIN-PROTEIN LIGASE APD1-RELATED"/>
    <property type="match status" value="1"/>
</dbReference>
<keyword evidence="1" id="KW-0479">Metal-binding</keyword>
<dbReference type="GO" id="GO:0061630">
    <property type="term" value="F:ubiquitin protein ligase activity"/>
    <property type="evidence" value="ECO:0007669"/>
    <property type="project" value="TreeGrafter"/>
</dbReference>
<dbReference type="InterPro" id="IPR013083">
    <property type="entry name" value="Znf_RING/FYVE/PHD"/>
</dbReference>
<feature type="region of interest" description="Disordered" evidence="4">
    <location>
        <begin position="329"/>
        <end position="375"/>
    </location>
</feature>
<evidence type="ECO:0000313" key="6">
    <source>
        <dbReference type="Proteomes" id="UP000002358"/>
    </source>
</evidence>
<dbReference type="EnsemblMetazoa" id="XM_008207845">
    <property type="protein sequence ID" value="XP_008206067"/>
    <property type="gene ID" value="LOC100678683"/>
</dbReference>
<dbReference type="GeneID" id="100678683"/>
<proteinExistence type="predicted"/>
<feature type="compositionally biased region" description="Polar residues" evidence="4">
    <location>
        <begin position="1"/>
        <end position="10"/>
    </location>
</feature>
<evidence type="ECO:0000256" key="1">
    <source>
        <dbReference type="ARBA" id="ARBA00022723"/>
    </source>
</evidence>
<dbReference type="GO" id="GO:0043066">
    <property type="term" value="P:negative regulation of apoptotic process"/>
    <property type="evidence" value="ECO:0007669"/>
    <property type="project" value="TreeGrafter"/>
</dbReference>
<reference evidence="5" key="1">
    <citation type="submission" date="2021-01" db="UniProtKB">
        <authorList>
            <consortium name="EnsemblMetazoa"/>
        </authorList>
    </citation>
    <scope>IDENTIFICATION</scope>
</reference>
<organism evidence="5 6">
    <name type="scientific">Nasonia vitripennis</name>
    <name type="common">Parasitic wasp</name>
    <dbReference type="NCBI Taxonomy" id="7425"/>
    <lineage>
        <taxon>Eukaryota</taxon>
        <taxon>Metazoa</taxon>
        <taxon>Ecdysozoa</taxon>
        <taxon>Arthropoda</taxon>
        <taxon>Hexapoda</taxon>
        <taxon>Insecta</taxon>
        <taxon>Pterygota</taxon>
        <taxon>Neoptera</taxon>
        <taxon>Endopterygota</taxon>
        <taxon>Hymenoptera</taxon>
        <taxon>Apocrita</taxon>
        <taxon>Proctotrupomorpha</taxon>
        <taxon>Chalcidoidea</taxon>
        <taxon>Pteromalidae</taxon>
        <taxon>Pteromalinae</taxon>
        <taxon>Nasonia</taxon>
    </lineage>
</organism>
<feature type="compositionally biased region" description="Polar residues" evidence="4">
    <location>
        <begin position="362"/>
        <end position="375"/>
    </location>
</feature>
<sequence length="453" mass="50220">MTTMIDSSPTAAIGNQGRWKRRASDDEDKREGEVKKSRYSWYFTLESESSEPTSEDDESIYSIQAYETEFARDTSDTSTHSWLSNNESDVSVHVEYELNSHSENEVRYSDMSTCSEPENIVAVEFIAFRDTEGLADDSDDSRSSIDSEIKRADFWTCVQCKNPNNNPMFRYCEKCYQQVRKTHFPRSRPRRRARVQKKSQNNKMTTASSVASASSGHELCEMDSGIASSHCEIDSGIGSSQDLDKPITSSQASDAPTLDSQASDAPTLDSQASEEPIFGSQSIVTPSFNSQSSELSSAVSSDSQCSEIATLTTTRTTTKTRIVFTSRSIDDVDSGSTPKEYDSDSYSSDSADNRQTKDTADESQSGNPDSPSPMTILTQKLQTRKEASNPDAESADARCLICTVAPKNSAFVHGKTMHICCCYRCSVKVWMTNGQRCPICNRKVHSLHKCKLQ</sequence>
<dbReference type="GO" id="GO:0016567">
    <property type="term" value="P:protein ubiquitination"/>
    <property type="evidence" value="ECO:0007669"/>
    <property type="project" value="TreeGrafter"/>
</dbReference>
<feature type="compositionally biased region" description="Polar residues" evidence="4">
    <location>
        <begin position="237"/>
        <end position="289"/>
    </location>
</feature>
<protein>
    <submittedName>
        <fullName evidence="5">Uncharacterized protein</fullName>
    </submittedName>
</protein>
<dbReference type="SMR" id="A0A7M7H5X9"/>
<dbReference type="PANTHER" id="PTHR46858">
    <property type="entry name" value="OS05G0521000 PROTEIN"/>
    <property type="match status" value="1"/>
</dbReference>
<evidence type="ECO:0000256" key="3">
    <source>
        <dbReference type="ARBA" id="ARBA00022833"/>
    </source>
</evidence>
<feature type="compositionally biased region" description="Low complexity" evidence="4">
    <location>
        <begin position="290"/>
        <end position="303"/>
    </location>
</feature>
<feature type="compositionally biased region" description="Basic and acidic residues" evidence="4">
    <location>
        <begin position="22"/>
        <end position="35"/>
    </location>
</feature>
<dbReference type="InParanoid" id="A0A7M7H5X9"/>
<dbReference type="OrthoDB" id="24526at2759"/>
<feature type="compositionally biased region" description="Basic and acidic residues" evidence="4">
    <location>
        <begin position="351"/>
        <end position="360"/>
    </location>
</feature>
<dbReference type="GO" id="GO:0008270">
    <property type="term" value="F:zinc ion binding"/>
    <property type="evidence" value="ECO:0007669"/>
    <property type="project" value="UniProtKB-KW"/>
</dbReference>
<keyword evidence="6" id="KW-1185">Reference proteome</keyword>
<dbReference type="Gene3D" id="2.30.30.380">
    <property type="entry name" value="Zn-finger domain of Sec23/24"/>
    <property type="match status" value="1"/>
</dbReference>
<evidence type="ECO:0000256" key="4">
    <source>
        <dbReference type="SAM" id="MobiDB-lite"/>
    </source>
</evidence>
<feature type="compositionally biased region" description="Basic residues" evidence="4">
    <location>
        <begin position="183"/>
        <end position="197"/>
    </location>
</feature>
<dbReference type="AlphaFoldDB" id="A0A7M7H5X9"/>
<feature type="region of interest" description="Disordered" evidence="4">
    <location>
        <begin position="183"/>
        <end position="216"/>
    </location>
</feature>
<dbReference type="SUPFAM" id="SSF90209">
    <property type="entry name" value="Ran binding protein zinc finger-like"/>
    <property type="match status" value="1"/>
</dbReference>
<feature type="region of interest" description="Disordered" evidence="4">
    <location>
        <begin position="1"/>
        <end position="35"/>
    </location>
</feature>
<evidence type="ECO:0000256" key="2">
    <source>
        <dbReference type="ARBA" id="ARBA00022771"/>
    </source>
</evidence>
<dbReference type="Proteomes" id="UP000002358">
    <property type="component" value="Chromosome 5"/>
</dbReference>
<name>A0A7M7H5X9_NASVI</name>
<dbReference type="InterPro" id="IPR036443">
    <property type="entry name" value="Znf_RanBP2_sf"/>
</dbReference>
<keyword evidence="2" id="KW-0863">Zinc-finger</keyword>
<dbReference type="Gene3D" id="3.30.40.10">
    <property type="entry name" value="Zinc/RING finger domain, C3HC4 (zinc finger)"/>
    <property type="match status" value="1"/>
</dbReference>
<evidence type="ECO:0000313" key="5">
    <source>
        <dbReference type="EnsemblMetazoa" id="XP_008206067"/>
    </source>
</evidence>
<dbReference type="Pfam" id="PF13920">
    <property type="entry name" value="zf-C3HC4_3"/>
    <property type="match status" value="1"/>
</dbReference>
<dbReference type="RefSeq" id="XP_008206067.1">
    <property type="nucleotide sequence ID" value="XM_008207845.4"/>
</dbReference>
<keyword evidence="3" id="KW-0862">Zinc</keyword>
<dbReference type="GO" id="GO:0010468">
    <property type="term" value="P:regulation of gene expression"/>
    <property type="evidence" value="ECO:0007669"/>
    <property type="project" value="TreeGrafter"/>
</dbReference>
<feature type="region of interest" description="Disordered" evidence="4">
    <location>
        <begin position="231"/>
        <end position="305"/>
    </location>
</feature>
<dbReference type="CDD" id="cd16646">
    <property type="entry name" value="mRING-HC-C2H2C4_MDM2-like"/>
    <property type="match status" value="1"/>
</dbReference>
<dbReference type="KEGG" id="nvi:100678683"/>
<accession>A0A7M7H5X9</accession>